<dbReference type="PRINTS" id="PR00083">
    <property type="entry name" value="HOLDHDRGNASE"/>
</dbReference>
<evidence type="ECO:0000256" key="7">
    <source>
        <dbReference type="ARBA" id="ARBA00049489"/>
    </source>
</evidence>
<evidence type="ECO:0000256" key="8">
    <source>
        <dbReference type="HAMAP-Rule" id="MF_01024"/>
    </source>
</evidence>
<evidence type="ECO:0000256" key="2">
    <source>
        <dbReference type="ARBA" id="ARBA00010178"/>
    </source>
</evidence>
<comment type="function">
    <text evidence="1 8">Catalyzes the sequential NAD-dependent oxidations of L-histidinol to L-histidinaldehyde and then to L-histidine.</text>
</comment>
<proteinExistence type="inferred from homology"/>
<feature type="active site" description="Proton acceptor" evidence="8 10">
    <location>
        <position position="330"/>
    </location>
</feature>
<dbReference type="GO" id="GO:0000105">
    <property type="term" value="P:L-histidine biosynthetic process"/>
    <property type="evidence" value="ECO:0007669"/>
    <property type="project" value="UniProtKB-UniRule"/>
</dbReference>
<name>A0A1I5RVS3_9FIRM</name>
<dbReference type="HAMAP" id="MF_01024">
    <property type="entry name" value="HisD"/>
    <property type="match status" value="1"/>
</dbReference>
<accession>A0A1I5RVS3</accession>
<comment type="cofactor">
    <cofactor evidence="8 13">
        <name>Zn(2+)</name>
        <dbReference type="ChEBI" id="CHEBI:29105"/>
    </cofactor>
    <text evidence="8 13">Binds 1 zinc ion per subunit.</text>
</comment>
<feature type="binding site" evidence="8 12">
    <location>
        <position position="239"/>
    </location>
    <ligand>
        <name>substrate</name>
    </ligand>
</feature>
<evidence type="ECO:0000256" key="14">
    <source>
        <dbReference type="RuleBase" id="RU004175"/>
    </source>
</evidence>
<feature type="binding site" evidence="8 13">
    <location>
        <position position="264"/>
    </location>
    <ligand>
        <name>Zn(2+)</name>
        <dbReference type="ChEBI" id="CHEBI:29105"/>
    </ligand>
</feature>
<dbReference type="STRING" id="937334.SAMN05444406_101142"/>
<dbReference type="InterPro" id="IPR022695">
    <property type="entry name" value="Histidinol_DH_monofunct"/>
</dbReference>
<dbReference type="GO" id="GO:0005829">
    <property type="term" value="C:cytosol"/>
    <property type="evidence" value="ECO:0007669"/>
    <property type="project" value="TreeGrafter"/>
</dbReference>
<feature type="binding site" evidence="8 13">
    <location>
        <position position="261"/>
    </location>
    <ligand>
        <name>Zn(2+)</name>
        <dbReference type="ChEBI" id="CHEBI:29105"/>
    </ligand>
</feature>
<feature type="active site" description="Proton acceptor" evidence="8 10">
    <location>
        <position position="329"/>
    </location>
</feature>
<feature type="binding site" evidence="8 13">
    <location>
        <position position="363"/>
    </location>
    <ligand>
        <name>Zn(2+)</name>
        <dbReference type="ChEBI" id="CHEBI:29105"/>
    </ligand>
</feature>
<dbReference type="Gene3D" id="3.40.50.1980">
    <property type="entry name" value="Nitrogenase molybdenum iron protein domain"/>
    <property type="match status" value="2"/>
</dbReference>
<sequence>MVKLIDGRGKDTAWILNRLDRRSQVSFERERNAVLEILLAVRQRGDEAVIEYTARFDGVHYANAQEMLVSQEEIQEAYSKVDGRYIDILRQARDNIWKFHNKQLENSWAICEENGIILGQRVVPMERVGVYVPGGRAAYPSSVLMNVIPARVAGVSDIIMATPPGKDKKVNPHTLVAACEAGCKRIFKIGGAQAIAALAFGTHTIPKVDKIVGPGNIYVALAKKEVYGYVDIDMIAGPSEVMVLADSSAEPAFVAADLMSQAEHDPMASAILVTTSFELASRVVEELQRQVEGLSSKDIIQASLRDFGALIVVDSLEQAVEIANSIAPEHLELAVQNPFEILGAVKHAGSIFLGHYTPEPVGDYMAGPNHVLPTGGTARFFSPLGVYDFVKKSNIIFYTEKALKAVSLDVIEFANREGLTAHANSIEVRFKENG</sequence>
<feature type="binding site" evidence="8 11">
    <location>
        <position position="216"/>
    </location>
    <ligand>
        <name>NAD(+)</name>
        <dbReference type="ChEBI" id="CHEBI:57540"/>
    </ligand>
</feature>
<reference evidence="15 16" key="1">
    <citation type="submission" date="2016-10" db="EMBL/GenBank/DDBJ databases">
        <authorList>
            <person name="de Groot N.N."/>
        </authorList>
    </citation>
    <scope>NUCLEOTIDE SEQUENCE [LARGE SCALE GENOMIC DNA]</scope>
    <source>
        <strain evidence="15 16">DSM 20678</strain>
    </source>
</reference>
<feature type="binding site" evidence="8 11">
    <location>
        <position position="131"/>
    </location>
    <ligand>
        <name>NAD(+)</name>
        <dbReference type="ChEBI" id="CHEBI:57540"/>
    </ligand>
</feature>
<dbReference type="PROSITE" id="PS00611">
    <property type="entry name" value="HISOL_DEHYDROGENASE"/>
    <property type="match status" value="1"/>
</dbReference>
<dbReference type="PIRSF" id="PIRSF000099">
    <property type="entry name" value="Histidinol_dh"/>
    <property type="match status" value="1"/>
</dbReference>
<dbReference type="CDD" id="cd06572">
    <property type="entry name" value="Histidinol_dh"/>
    <property type="match status" value="1"/>
</dbReference>
<evidence type="ECO:0000256" key="11">
    <source>
        <dbReference type="PIRSR" id="PIRSR000099-2"/>
    </source>
</evidence>
<dbReference type="InterPro" id="IPR001692">
    <property type="entry name" value="Histidinol_DH_CS"/>
</dbReference>
<keyword evidence="8" id="KW-0028">Amino-acid biosynthesis</keyword>
<comment type="similarity">
    <text evidence="2 8 9 14">Belongs to the histidinol dehydrogenase family.</text>
</comment>
<evidence type="ECO:0000256" key="13">
    <source>
        <dbReference type="PIRSR" id="PIRSR000099-4"/>
    </source>
</evidence>
<dbReference type="GO" id="GO:0004399">
    <property type="term" value="F:histidinol dehydrogenase activity"/>
    <property type="evidence" value="ECO:0007669"/>
    <property type="project" value="UniProtKB-UniRule"/>
</dbReference>
<dbReference type="FunFam" id="3.40.50.1980:FF:000001">
    <property type="entry name" value="Histidinol dehydrogenase"/>
    <property type="match status" value="1"/>
</dbReference>
<dbReference type="Proteomes" id="UP000198577">
    <property type="component" value="Unassembled WGS sequence"/>
</dbReference>
<evidence type="ECO:0000313" key="15">
    <source>
        <dbReference type="EMBL" id="SFP62628.1"/>
    </source>
</evidence>
<dbReference type="EC" id="1.1.1.23" evidence="3 8"/>
<evidence type="ECO:0000313" key="16">
    <source>
        <dbReference type="Proteomes" id="UP000198577"/>
    </source>
</evidence>
<evidence type="ECO:0000256" key="4">
    <source>
        <dbReference type="ARBA" id="ARBA00022723"/>
    </source>
</evidence>
<dbReference type="AlphaFoldDB" id="A0A1I5RVS3"/>
<dbReference type="Pfam" id="PF00815">
    <property type="entry name" value="Histidinol_dh"/>
    <property type="match status" value="1"/>
</dbReference>
<comment type="catalytic activity">
    <reaction evidence="7 8">
        <text>L-histidinol + 2 NAD(+) + H2O = L-histidine + 2 NADH + 3 H(+)</text>
        <dbReference type="Rhea" id="RHEA:20641"/>
        <dbReference type="ChEBI" id="CHEBI:15377"/>
        <dbReference type="ChEBI" id="CHEBI:15378"/>
        <dbReference type="ChEBI" id="CHEBI:57540"/>
        <dbReference type="ChEBI" id="CHEBI:57595"/>
        <dbReference type="ChEBI" id="CHEBI:57699"/>
        <dbReference type="ChEBI" id="CHEBI:57945"/>
        <dbReference type="EC" id="1.1.1.23"/>
    </reaction>
</comment>
<dbReference type="UniPathway" id="UPA00031">
    <property type="reaction ID" value="UER00014"/>
</dbReference>
<dbReference type="GO" id="GO:0008270">
    <property type="term" value="F:zinc ion binding"/>
    <property type="evidence" value="ECO:0007669"/>
    <property type="project" value="UniProtKB-UniRule"/>
</dbReference>
<evidence type="ECO:0000256" key="6">
    <source>
        <dbReference type="ARBA" id="ARBA00023002"/>
    </source>
</evidence>
<dbReference type="Gene3D" id="1.20.5.1300">
    <property type="match status" value="1"/>
</dbReference>
<dbReference type="PANTHER" id="PTHR21256">
    <property type="entry name" value="HISTIDINOL DEHYDROGENASE HDH"/>
    <property type="match status" value="1"/>
</dbReference>
<dbReference type="GO" id="GO:0051287">
    <property type="term" value="F:NAD binding"/>
    <property type="evidence" value="ECO:0007669"/>
    <property type="project" value="InterPro"/>
</dbReference>
<dbReference type="EMBL" id="FOXR01000001">
    <property type="protein sequence ID" value="SFP62628.1"/>
    <property type="molecule type" value="Genomic_DNA"/>
</dbReference>
<feature type="binding site" evidence="8 12">
    <location>
        <position position="417"/>
    </location>
    <ligand>
        <name>substrate</name>
    </ligand>
</feature>
<comment type="pathway">
    <text evidence="8">Amino-acid biosynthesis; L-histidine biosynthesis; L-histidine from 5-phospho-alpha-D-ribose 1-diphosphate: step 9/9.</text>
</comment>
<protein>
    <recommendedName>
        <fullName evidence="3 8">Histidinol dehydrogenase</fullName>
        <shortName evidence="8">HDH</shortName>
        <ecNumber evidence="3 8">1.1.1.23</ecNumber>
    </recommendedName>
</protein>
<dbReference type="RefSeq" id="WP_092281811.1">
    <property type="nucleotide sequence ID" value="NZ_FOXR01000001.1"/>
</dbReference>
<dbReference type="PANTHER" id="PTHR21256:SF2">
    <property type="entry name" value="HISTIDINE BIOSYNTHESIS TRIFUNCTIONAL PROTEIN"/>
    <property type="match status" value="1"/>
</dbReference>
<evidence type="ECO:0000256" key="9">
    <source>
        <dbReference type="PIRNR" id="PIRNR000099"/>
    </source>
</evidence>
<keyword evidence="8 11" id="KW-0520">NAD</keyword>
<gene>
    <name evidence="8" type="primary">hisD</name>
    <name evidence="15" type="ORF">SAMN05444406_101142</name>
</gene>
<dbReference type="NCBIfam" id="TIGR00069">
    <property type="entry name" value="hisD"/>
    <property type="match status" value="1"/>
</dbReference>
<evidence type="ECO:0000256" key="10">
    <source>
        <dbReference type="PIRSR" id="PIRSR000099-1"/>
    </source>
</evidence>
<evidence type="ECO:0000256" key="3">
    <source>
        <dbReference type="ARBA" id="ARBA00012965"/>
    </source>
</evidence>
<dbReference type="OrthoDB" id="9805269at2"/>
<keyword evidence="4 8" id="KW-0479">Metal-binding</keyword>
<feature type="binding site" evidence="8 12">
    <location>
        <position position="264"/>
    </location>
    <ligand>
        <name>substrate</name>
    </ligand>
</feature>
<evidence type="ECO:0000256" key="12">
    <source>
        <dbReference type="PIRSR" id="PIRSR000099-3"/>
    </source>
</evidence>
<dbReference type="InterPro" id="IPR016161">
    <property type="entry name" value="Ald_DH/histidinol_DH"/>
</dbReference>
<feature type="binding site" evidence="8 11">
    <location>
        <position position="193"/>
    </location>
    <ligand>
        <name>NAD(+)</name>
        <dbReference type="ChEBI" id="CHEBI:57540"/>
    </ligand>
</feature>
<feature type="binding site" evidence="8 13">
    <location>
        <position position="422"/>
    </location>
    <ligand>
        <name>Zn(2+)</name>
        <dbReference type="ChEBI" id="CHEBI:29105"/>
    </ligand>
</feature>
<evidence type="ECO:0000256" key="1">
    <source>
        <dbReference type="ARBA" id="ARBA00003850"/>
    </source>
</evidence>
<keyword evidence="8" id="KW-0368">Histidine biosynthesis</keyword>
<dbReference type="FunFam" id="3.40.50.1980:FF:000026">
    <property type="entry name" value="Histidinol dehydrogenase"/>
    <property type="match status" value="1"/>
</dbReference>
<dbReference type="InterPro" id="IPR012131">
    <property type="entry name" value="Hstdl_DH"/>
</dbReference>
<feature type="binding site" evidence="8 12">
    <location>
        <position position="363"/>
    </location>
    <ligand>
        <name>substrate</name>
    </ligand>
</feature>
<dbReference type="SUPFAM" id="SSF53720">
    <property type="entry name" value="ALDH-like"/>
    <property type="match status" value="1"/>
</dbReference>
<keyword evidence="16" id="KW-1185">Reference proteome</keyword>
<evidence type="ECO:0000256" key="5">
    <source>
        <dbReference type="ARBA" id="ARBA00022833"/>
    </source>
</evidence>
<keyword evidence="6 8" id="KW-0560">Oxidoreductase</keyword>
<feature type="binding site" evidence="8 12">
    <location>
        <position position="330"/>
    </location>
    <ligand>
        <name>substrate</name>
    </ligand>
</feature>
<organism evidence="15 16">
    <name type="scientific">Caldicoprobacter faecalis</name>
    <dbReference type="NCBI Taxonomy" id="937334"/>
    <lineage>
        <taxon>Bacteria</taxon>
        <taxon>Bacillati</taxon>
        <taxon>Bacillota</taxon>
        <taxon>Clostridia</taxon>
        <taxon>Caldicoprobacterales</taxon>
        <taxon>Caldicoprobacteraceae</taxon>
        <taxon>Caldicoprobacter</taxon>
    </lineage>
</organism>
<feature type="binding site" evidence="8 12">
    <location>
        <position position="422"/>
    </location>
    <ligand>
        <name>substrate</name>
    </ligand>
</feature>
<feature type="binding site" evidence="8 12">
    <location>
        <position position="261"/>
    </location>
    <ligand>
        <name>substrate</name>
    </ligand>
</feature>
<keyword evidence="5 8" id="KW-0862">Zinc</keyword>